<dbReference type="AlphaFoldDB" id="A0A8K0I4N6"/>
<reference evidence="3" key="1">
    <citation type="journal article" date="2017" name="Gigascience">
        <title>The genome draft of coconut (Cocos nucifera).</title>
        <authorList>
            <person name="Xiao Y."/>
            <person name="Xu P."/>
            <person name="Fan H."/>
            <person name="Baudouin L."/>
            <person name="Xia W."/>
            <person name="Bocs S."/>
            <person name="Xu J."/>
            <person name="Li Q."/>
            <person name="Guo A."/>
            <person name="Zhou L."/>
            <person name="Li J."/>
            <person name="Wu Y."/>
            <person name="Ma Z."/>
            <person name="Armero A."/>
            <person name="Issali A.E."/>
            <person name="Liu N."/>
            <person name="Peng M."/>
            <person name="Yang Y."/>
        </authorList>
    </citation>
    <scope>NUCLEOTIDE SEQUENCE</scope>
    <source>
        <tissue evidence="3">Spear leaf of Hainan Tall coconut</tissue>
    </source>
</reference>
<evidence type="ECO:0000256" key="2">
    <source>
        <dbReference type="ARBA" id="ARBA00023180"/>
    </source>
</evidence>
<sequence length="206" mass="22997">MIGEIGVNDYSTPLRARRSLKEVRSYVPKVIEAVSMVTERLIENGVVDLVVAADPPLGCFGVFLTLYMSSNKEDYDPRTGCLKKLNALTRYHNGMLRRLLEQFRIKYPGLRFTYADYYGAVMRLARHPKRYGFSNGALRVCCGGGGPYNFNATVLCGQPGFNVCKDPSTFVGWDGIHLTEAAYRFIAMGLLRGPFADPPLMSARLH</sequence>
<dbReference type="Pfam" id="PF00657">
    <property type="entry name" value="Lipase_GDSL"/>
    <property type="match status" value="1"/>
</dbReference>
<comment type="similarity">
    <text evidence="1">Belongs to the 'GDSL' lipolytic enzyme family.</text>
</comment>
<evidence type="ECO:0000313" key="3">
    <source>
        <dbReference type="EMBL" id="KAG1335210.1"/>
    </source>
</evidence>
<accession>A0A8K0I4N6</accession>
<reference evidence="3" key="2">
    <citation type="submission" date="2019-07" db="EMBL/GenBank/DDBJ databases">
        <authorList>
            <person name="Yang Y."/>
            <person name="Bocs S."/>
            <person name="Baudouin L."/>
        </authorList>
    </citation>
    <scope>NUCLEOTIDE SEQUENCE</scope>
    <source>
        <tissue evidence="3">Spear leaf of Hainan Tall coconut</tissue>
    </source>
</reference>
<evidence type="ECO:0000256" key="1">
    <source>
        <dbReference type="ARBA" id="ARBA00008668"/>
    </source>
</evidence>
<organism evidence="3 4">
    <name type="scientific">Cocos nucifera</name>
    <name type="common">Coconut palm</name>
    <dbReference type="NCBI Taxonomy" id="13894"/>
    <lineage>
        <taxon>Eukaryota</taxon>
        <taxon>Viridiplantae</taxon>
        <taxon>Streptophyta</taxon>
        <taxon>Embryophyta</taxon>
        <taxon>Tracheophyta</taxon>
        <taxon>Spermatophyta</taxon>
        <taxon>Magnoliopsida</taxon>
        <taxon>Liliopsida</taxon>
        <taxon>Arecaceae</taxon>
        <taxon>Arecoideae</taxon>
        <taxon>Cocoseae</taxon>
        <taxon>Attaleinae</taxon>
        <taxon>Cocos</taxon>
    </lineage>
</organism>
<gene>
    <name evidence="3" type="ORF">COCNU_03G013290</name>
</gene>
<name>A0A8K0I4N6_COCNU</name>
<dbReference type="EMBL" id="CM017874">
    <property type="protein sequence ID" value="KAG1335210.1"/>
    <property type="molecule type" value="Genomic_DNA"/>
</dbReference>
<keyword evidence="4" id="KW-1185">Reference proteome</keyword>
<keyword evidence="2" id="KW-0325">Glycoprotein</keyword>
<dbReference type="Gene3D" id="3.40.50.1110">
    <property type="entry name" value="SGNH hydrolase"/>
    <property type="match status" value="1"/>
</dbReference>
<dbReference type="InterPro" id="IPR036514">
    <property type="entry name" value="SGNH_hydro_sf"/>
</dbReference>
<dbReference type="InterPro" id="IPR001087">
    <property type="entry name" value="GDSL"/>
</dbReference>
<dbReference type="OrthoDB" id="779507at2759"/>
<dbReference type="PANTHER" id="PTHR22835:SF659">
    <property type="entry name" value="GDSL LIPASE_ACYLHYDROLASE, PUTATIVE (AFU_ORTHOLOGUE AFUA_2G00510)-RELATED"/>
    <property type="match status" value="1"/>
</dbReference>
<dbReference type="Proteomes" id="UP000797356">
    <property type="component" value="Chromosome 3"/>
</dbReference>
<dbReference type="SUPFAM" id="SSF52266">
    <property type="entry name" value="SGNH hydrolase"/>
    <property type="match status" value="1"/>
</dbReference>
<protein>
    <submittedName>
        <fullName evidence="3">Putative GDSL esterase/lipase</fullName>
    </submittedName>
</protein>
<dbReference type="GO" id="GO:0016788">
    <property type="term" value="F:hydrolase activity, acting on ester bonds"/>
    <property type="evidence" value="ECO:0007669"/>
    <property type="project" value="InterPro"/>
</dbReference>
<evidence type="ECO:0000313" key="4">
    <source>
        <dbReference type="Proteomes" id="UP000797356"/>
    </source>
</evidence>
<comment type="caution">
    <text evidence="3">The sequence shown here is derived from an EMBL/GenBank/DDBJ whole genome shotgun (WGS) entry which is preliminary data.</text>
</comment>
<proteinExistence type="inferred from homology"/>
<dbReference type="PANTHER" id="PTHR22835">
    <property type="entry name" value="ZINC FINGER FYVE DOMAIN CONTAINING PROTEIN"/>
    <property type="match status" value="1"/>
</dbReference>